<protein>
    <recommendedName>
        <fullName evidence="2">histidine kinase</fullName>
        <ecNumber evidence="2">2.7.13.3</ecNumber>
    </recommendedName>
</protein>
<dbReference type="InterPro" id="IPR001610">
    <property type="entry name" value="PAC"/>
</dbReference>
<dbReference type="RefSeq" id="WP_265561313.1">
    <property type="nucleotide sequence ID" value="NZ_CP092471.1"/>
</dbReference>
<sequence length="251" mass="27672">MDAKGWLASSAEERYALALELGGMGSFVWSLDDNMAVGDECVGELSGIANPERPKSAEESLARVHEDDVANLRVAVDEAVEMNTDYAVDFRAKRQDGSWRWVTGRGRVVRTDEGRPQLVGVNWDVSHRKQQEERLELLAREMNHRVKNAFAVMLALIGLGSRSATDVKSFTETIKAQIQVMSDAHLVSASLGFEKTSDHSFSVGNIARIALSPWLEHGAGYRVVVEDMNPGFRYPSSRRSPCCSTSSSPMP</sequence>
<keyword evidence="3" id="KW-0597">Phosphoprotein</keyword>
<dbReference type="InterPro" id="IPR035965">
    <property type="entry name" value="PAS-like_dom_sf"/>
</dbReference>
<dbReference type="PANTHER" id="PTHR43304:SF1">
    <property type="entry name" value="PAC DOMAIN-CONTAINING PROTEIN"/>
    <property type="match status" value="1"/>
</dbReference>
<name>A0ABY5T703_9SPHN</name>
<proteinExistence type="predicted"/>
<dbReference type="InterPro" id="IPR000014">
    <property type="entry name" value="PAS"/>
</dbReference>
<dbReference type="Pfam" id="PF08447">
    <property type="entry name" value="PAS_3"/>
    <property type="match status" value="1"/>
</dbReference>
<keyword evidence="6" id="KW-0418">Kinase</keyword>
<gene>
    <name evidence="9" type="ORF">L1F33_02925</name>
</gene>
<evidence type="ECO:0000259" key="8">
    <source>
        <dbReference type="SMART" id="SM00911"/>
    </source>
</evidence>
<accession>A0ABY5T703</accession>
<evidence type="ECO:0000256" key="3">
    <source>
        <dbReference type="ARBA" id="ARBA00022553"/>
    </source>
</evidence>
<dbReference type="PANTHER" id="PTHR43304">
    <property type="entry name" value="PHYTOCHROME-LIKE PROTEIN CPH1"/>
    <property type="match status" value="1"/>
</dbReference>
<keyword evidence="7" id="KW-0067">ATP-binding</keyword>
<reference evidence="9" key="1">
    <citation type="submission" date="2022-02" db="EMBL/GenBank/DDBJ databases">
        <title>Qipengyuania spongiae sp. nov., isolated from marine sponge.</title>
        <authorList>
            <person name="Li Z."/>
            <person name="Zhang M."/>
        </authorList>
    </citation>
    <scope>NUCLEOTIDE SEQUENCE</scope>
    <source>
        <strain evidence="9">PHS-Z21</strain>
    </source>
</reference>
<dbReference type="Pfam" id="PF07536">
    <property type="entry name" value="HWE_HK"/>
    <property type="match status" value="1"/>
</dbReference>
<keyword evidence="10" id="KW-1185">Reference proteome</keyword>
<evidence type="ECO:0000256" key="4">
    <source>
        <dbReference type="ARBA" id="ARBA00022679"/>
    </source>
</evidence>
<evidence type="ECO:0000256" key="6">
    <source>
        <dbReference type="ARBA" id="ARBA00022777"/>
    </source>
</evidence>
<comment type="catalytic activity">
    <reaction evidence="1">
        <text>ATP + protein L-histidine = ADP + protein N-phospho-L-histidine.</text>
        <dbReference type="EC" id="2.7.13.3"/>
    </reaction>
</comment>
<dbReference type="Gene3D" id="3.30.450.20">
    <property type="entry name" value="PAS domain"/>
    <property type="match status" value="1"/>
</dbReference>
<dbReference type="EC" id="2.7.13.3" evidence="2"/>
<organism evidence="9 10">
    <name type="scientific">Qipengyuania spongiae</name>
    <dbReference type="NCBI Taxonomy" id="2909673"/>
    <lineage>
        <taxon>Bacteria</taxon>
        <taxon>Pseudomonadati</taxon>
        <taxon>Pseudomonadota</taxon>
        <taxon>Alphaproteobacteria</taxon>
        <taxon>Sphingomonadales</taxon>
        <taxon>Erythrobacteraceae</taxon>
        <taxon>Qipengyuania</taxon>
    </lineage>
</organism>
<dbReference type="CDD" id="cd00130">
    <property type="entry name" value="PAS"/>
    <property type="match status" value="1"/>
</dbReference>
<dbReference type="InterPro" id="IPR011102">
    <property type="entry name" value="Sig_transdc_His_kinase_HWE"/>
</dbReference>
<dbReference type="SUPFAM" id="SSF55785">
    <property type="entry name" value="PYP-like sensor domain (PAS domain)"/>
    <property type="match status" value="1"/>
</dbReference>
<keyword evidence="5" id="KW-0547">Nucleotide-binding</keyword>
<evidence type="ECO:0000256" key="7">
    <source>
        <dbReference type="ARBA" id="ARBA00022840"/>
    </source>
</evidence>
<evidence type="ECO:0000313" key="10">
    <source>
        <dbReference type="Proteomes" id="UP001065265"/>
    </source>
</evidence>
<dbReference type="SMART" id="SM00911">
    <property type="entry name" value="HWE_HK"/>
    <property type="match status" value="1"/>
</dbReference>
<dbReference type="EMBL" id="CP092471">
    <property type="protein sequence ID" value="UVI40729.1"/>
    <property type="molecule type" value="Genomic_DNA"/>
</dbReference>
<evidence type="ECO:0000256" key="2">
    <source>
        <dbReference type="ARBA" id="ARBA00012438"/>
    </source>
</evidence>
<feature type="domain" description="Signal transduction histidine kinase HWE region" evidence="8">
    <location>
        <begin position="141"/>
        <end position="229"/>
    </location>
</feature>
<keyword evidence="4" id="KW-0808">Transferase</keyword>
<evidence type="ECO:0000256" key="5">
    <source>
        <dbReference type="ARBA" id="ARBA00022741"/>
    </source>
</evidence>
<dbReference type="InterPro" id="IPR013655">
    <property type="entry name" value="PAS_fold_3"/>
</dbReference>
<evidence type="ECO:0000256" key="1">
    <source>
        <dbReference type="ARBA" id="ARBA00000085"/>
    </source>
</evidence>
<dbReference type="SMART" id="SM00086">
    <property type="entry name" value="PAC"/>
    <property type="match status" value="1"/>
</dbReference>
<dbReference type="InterPro" id="IPR052162">
    <property type="entry name" value="Sensor_kinase/Photoreceptor"/>
</dbReference>
<evidence type="ECO:0000313" key="9">
    <source>
        <dbReference type="EMBL" id="UVI40729.1"/>
    </source>
</evidence>
<dbReference type="Proteomes" id="UP001065265">
    <property type="component" value="Chromosome"/>
</dbReference>
<dbReference type="NCBIfam" id="TIGR00229">
    <property type="entry name" value="sensory_box"/>
    <property type="match status" value="1"/>
</dbReference>